<organism evidence="1 2">
    <name type="scientific">Durusdinium trenchii</name>
    <dbReference type="NCBI Taxonomy" id="1381693"/>
    <lineage>
        <taxon>Eukaryota</taxon>
        <taxon>Sar</taxon>
        <taxon>Alveolata</taxon>
        <taxon>Dinophyceae</taxon>
        <taxon>Suessiales</taxon>
        <taxon>Symbiodiniaceae</taxon>
        <taxon>Durusdinium</taxon>
    </lineage>
</organism>
<keyword evidence="2" id="KW-1185">Reference proteome</keyword>
<dbReference type="Proteomes" id="UP001642484">
    <property type="component" value="Unassembled WGS sequence"/>
</dbReference>
<proteinExistence type="predicted"/>
<protein>
    <submittedName>
        <fullName evidence="1">Uncharacterized protein</fullName>
    </submittedName>
</protein>
<comment type="caution">
    <text evidence="1">The sequence shown here is derived from an EMBL/GenBank/DDBJ whole genome shotgun (WGS) entry which is preliminary data.</text>
</comment>
<gene>
    <name evidence="1" type="ORF">CCMP2556_LOCUS7414</name>
</gene>
<evidence type="ECO:0000313" key="1">
    <source>
        <dbReference type="EMBL" id="CAK9003774.1"/>
    </source>
</evidence>
<evidence type="ECO:0000313" key="2">
    <source>
        <dbReference type="Proteomes" id="UP001642484"/>
    </source>
</evidence>
<dbReference type="EMBL" id="CAXAMN010003291">
    <property type="protein sequence ID" value="CAK9003774.1"/>
    <property type="molecule type" value="Genomic_DNA"/>
</dbReference>
<name>A0ABP0IQR8_9DINO</name>
<accession>A0ABP0IQR8</accession>
<sequence length="242" mass="26584">MAPESLCAPAATHRPLRPLSAAAVALGALGLLGLLGHAFCGAAQPSIQEMPDMNGCVTMNVRSRNWNCGRPNRALIKARRMKMPSINNLKDQYFIIYVRSPKVKQWCPMNIVSGSEALKTLKGATDNQVAKTLGADKFAEGQIVKAVGMNLYKQRDEITEQAKEMHKGLKYCNEVEFGYKEVKNNTYFNDNPGEFMDMNGITVIPPEAELRNLLDDAGETIGEVSKEVSKVGDNIKGFFGSR</sequence>
<reference evidence="1 2" key="1">
    <citation type="submission" date="2024-02" db="EMBL/GenBank/DDBJ databases">
        <authorList>
            <person name="Chen Y."/>
            <person name="Shah S."/>
            <person name="Dougan E. K."/>
            <person name="Thang M."/>
            <person name="Chan C."/>
        </authorList>
    </citation>
    <scope>NUCLEOTIDE SEQUENCE [LARGE SCALE GENOMIC DNA]</scope>
</reference>
<dbReference type="PANTHER" id="PTHR48191:SF2">
    <property type="entry name" value="PROTEIN HHL1, CHLOROPLASTIC"/>
    <property type="match status" value="1"/>
</dbReference>
<dbReference type="InterPro" id="IPR045388">
    <property type="entry name" value="HHL1-like"/>
</dbReference>
<dbReference type="PANTHER" id="PTHR48191">
    <property type="entry name" value="PROTEIN HHL1 CHLOROPLASTIC"/>
    <property type="match status" value="1"/>
</dbReference>